<organism evidence="2 3">
    <name type="scientific">Geodia barretti</name>
    <name type="common">Barrett's horny sponge</name>
    <dbReference type="NCBI Taxonomy" id="519541"/>
    <lineage>
        <taxon>Eukaryota</taxon>
        <taxon>Metazoa</taxon>
        <taxon>Porifera</taxon>
        <taxon>Demospongiae</taxon>
        <taxon>Heteroscleromorpha</taxon>
        <taxon>Tetractinellida</taxon>
        <taxon>Astrophorina</taxon>
        <taxon>Geodiidae</taxon>
        <taxon>Geodia</taxon>
    </lineage>
</organism>
<dbReference type="PANTHER" id="PTHR46018:SF2">
    <property type="entry name" value="ZINC PHOSPHODIESTERASE ELAC PROTEIN 1"/>
    <property type="match status" value="1"/>
</dbReference>
<dbReference type="EMBL" id="CASHTH010000348">
    <property type="protein sequence ID" value="CAI7998375.1"/>
    <property type="molecule type" value="Genomic_DNA"/>
</dbReference>
<accession>A0AA35VYN0</accession>
<dbReference type="SUPFAM" id="SSF56281">
    <property type="entry name" value="Metallo-hydrolase/oxidoreductase"/>
    <property type="match status" value="2"/>
</dbReference>
<feature type="domain" description="Metallo-beta-lactamase" evidence="1">
    <location>
        <begin position="221"/>
        <end position="413"/>
    </location>
</feature>
<reference evidence="2" key="1">
    <citation type="submission" date="2023-03" db="EMBL/GenBank/DDBJ databases">
        <authorList>
            <person name="Steffen K."/>
            <person name="Cardenas P."/>
        </authorList>
    </citation>
    <scope>NUCLEOTIDE SEQUENCE</scope>
</reference>
<keyword evidence="3" id="KW-1185">Reference proteome</keyword>
<dbReference type="GO" id="GO:0042781">
    <property type="term" value="F:3'-tRNA processing endoribonuclease activity"/>
    <property type="evidence" value="ECO:0007669"/>
    <property type="project" value="TreeGrafter"/>
</dbReference>
<sequence length="473" mass="50867">MSGIDFIQFDRALSGVDRGPLRVHSSYESLEGLKRHCLATRLNIWDVSGDFGRNWEGREFLQWKPAASGHVIEFGPRTTAWHFPADHITGASGWRVECDGKTVVFSGDTRYSPELVKAAQGVDLLIHEAFCVADSVLARAAGHCTGGEAGQAAAEAGAASLVLTHLTDVYHADSQPLGEEAAEHYTGPITLAHRLAPDYNQMSSLEITFLGTGAGMSTTRAHTAIALRCADGTTLLLDGSSGNSALRNGEASGFRAIDYDHVLLSHDHQDHLSGLMFVQGRRSHETPDEAPLSIYGSSLGLEGLRKAAIAGRVPDIRDGGAYNHVGRQVMRWQEALPGHKLELGPETVAWNFDVDHIPGSVGWRIETGGIAVVFSGDTTYSRGLVEAAQGADLLIHEALSTDERHDMAVSRLHSTSGDAARVAAESSAKFLVLTHLDDAFHQDQAPLLEDAARHYSGPISAAYDLLQFNVPRT</sequence>
<dbReference type="Gene3D" id="3.60.15.10">
    <property type="entry name" value="Ribonuclease Z/Hydroxyacylglutathione hydrolase-like"/>
    <property type="match status" value="2"/>
</dbReference>
<dbReference type="Pfam" id="PF12706">
    <property type="entry name" value="Lactamase_B_2"/>
    <property type="match status" value="2"/>
</dbReference>
<name>A0AA35VYN0_GEOBA</name>
<dbReference type="AlphaFoldDB" id="A0AA35VYN0"/>
<gene>
    <name evidence="2" type="ORF">GBAR_LOCUS2419</name>
</gene>
<dbReference type="Proteomes" id="UP001174909">
    <property type="component" value="Unassembled WGS sequence"/>
</dbReference>
<evidence type="ECO:0000313" key="3">
    <source>
        <dbReference type="Proteomes" id="UP001174909"/>
    </source>
</evidence>
<dbReference type="PANTHER" id="PTHR46018">
    <property type="entry name" value="ZINC PHOSPHODIESTERASE ELAC PROTEIN 1"/>
    <property type="match status" value="1"/>
</dbReference>
<evidence type="ECO:0000259" key="1">
    <source>
        <dbReference type="SMART" id="SM00849"/>
    </source>
</evidence>
<proteinExistence type="predicted"/>
<dbReference type="InterPro" id="IPR036866">
    <property type="entry name" value="RibonucZ/Hydroxyglut_hydro"/>
</dbReference>
<protein>
    <submittedName>
        <fullName evidence="2">Ribonuclease Z</fullName>
    </submittedName>
</protein>
<dbReference type="SMART" id="SM00849">
    <property type="entry name" value="Lactamase_B"/>
    <property type="match status" value="1"/>
</dbReference>
<comment type="caution">
    <text evidence="2">The sequence shown here is derived from an EMBL/GenBank/DDBJ whole genome shotgun (WGS) entry which is preliminary data.</text>
</comment>
<dbReference type="InterPro" id="IPR001279">
    <property type="entry name" value="Metallo-B-lactamas"/>
</dbReference>
<evidence type="ECO:0000313" key="2">
    <source>
        <dbReference type="EMBL" id="CAI7998375.1"/>
    </source>
</evidence>